<keyword evidence="3" id="KW-1185">Reference proteome</keyword>
<comment type="caution">
    <text evidence="2">The sequence shown here is derived from an EMBL/GenBank/DDBJ whole genome shotgun (WGS) entry which is preliminary data.</text>
</comment>
<reference evidence="2 3" key="1">
    <citation type="submission" date="2023-07" db="EMBL/GenBank/DDBJ databases">
        <title>Genomic Encyclopedia of Type Strains, Phase IV (KMG-IV): sequencing the most valuable type-strain genomes for metagenomic binning, comparative biology and taxonomic classification.</title>
        <authorList>
            <person name="Goeker M."/>
        </authorList>
    </citation>
    <scope>NUCLEOTIDE SEQUENCE [LARGE SCALE GENOMIC DNA]</scope>
    <source>
        <strain evidence="2 3">DSM 1277</strain>
    </source>
</reference>
<dbReference type="Proteomes" id="UP001238467">
    <property type="component" value="Unassembled WGS sequence"/>
</dbReference>
<sequence>MSPTDRLDVAGQDAASGAAPSSVTSMGSGGDDRPSENISLNFGRIDDKPSDTQGNGSGDDRPSENISLNFGRIDDKSSGAAGVDNDGNRPSEELSLSFTKLAESKSAVASSPASGGADDFVLEPGAAGAEESSGLLDFSGIGGDARAEGEEFFTFDAPAVPPPEGDSNALSAFEAAHADPTGDRIEDIVAAPRPAADDFIA</sequence>
<organism evidence="2 3">
    <name type="scientific">Ancylobacter vacuolatus</name>
    <dbReference type="NCBI Taxonomy" id="223389"/>
    <lineage>
        <taxon>Bacteria</taxon>
        <taxon>Pseudomonadati</taxon>
        <taxon>Pseudomonadota</taxon>
        <taxon>Alphaproteobacteria</taxon>
        <taxon>Hyphomicrobiales</taxon>
        <taxon>Xanthobacteraceae</taxon>
        <taxon>Ancylobacter</taxon>
    </lineage>
</organism>
<dbReference type="RefSeq" id="WP_307060082.1">
    <property type="nucleotide sequence ID" value="NZ_JAUSUH010000003.1"/>
</dbReference>
<feature type="region of interest" description="Disordered" evidence="1">
    <location>
        <begin position="105"/>
        <end position="143"/>
    </location>
</feature>
<evidence type="ECO:0000313" key="3">
    <source>
        <dbReference type="Proteomes" id="UP001238467"/>
    </source>
</evidence>
<proteinExistence type="predicted"/>
<gene>
    <name evidence="2" type="ORF">J2S76_002046</name>
</gene>
<feature type="compositionally biased region" description="Low complexity" evidence="1">
    <location>
        <begin position="105"/>
        <end position="117"/>
    </location>
</feature>
<evidence type="ECO:0000313" key="2">
    <source>
        <dbReference type="EMBL" id="MDQ0347622.1"/>
    </source>
</evidence>
<name>A0ABU0DGT6_9HYPH</name>
<feature type="region of interest" description="Disordered" evidence="1">
    <location>
        <begin position="1"/>
        <end position="92"/>
    </location>
</feature>
<accession>A0ABU0DGT6</accession>
<protein>
    <submittedName>
        <fullName evidence="2">Uncharacterized protein</fullName>
    </submittedName>
</protein>
<dbReference type="EMBL" id="JAUSUH010000003">
    <property type="protein sequence ID" value="MDQ0347622.1"/>
    <property type="molecule type" value="Genomic_DNA"/>
</dbReference>
<evidence type="ECO:0000256" key="1">
    <source>
        <dbReference type="SAM" id="MobiDB-lite"/>
    </source>
</evidence>